<dbReference type="RefSeq" id="WP_072989148.1">
    <property type="nucleotide sequence ID" value="NZ_FQYU01000001.1"/>
</dbReference>
<evidence type="ECO:0000259" key="2">
    <source>
        <dbReference type="Pfam" id="PF07593"/>
    </source>
</evidence>
<dbReference type="InterPro" id="IPR028994">
    <property type="entry name" value="Integrin_alpha_N"/>
</dbReference>
<protein>
    <submittedName>
        <fullName evidence="3">Repeat domain-containing protein</fullName>
    </submittedName>
</protein>
<dbReference type="SUPFAM" id="SSF69318">
    <property type="entry name" value="Integrin alpha N-terminal domain"/>
    <property type="match status" value="3"/>
</dbReference>
<dbReference type="InterPro" id="IPR027039">
    <property type="entry name" value="Crtac1"/>
</dbReference>
<evidence type="ECO:0000256" key="1">
    <source>
        <dbReference type="ARBA" id="ARBA00022729"/>
    </source>
</evidence>
<gene>
    <name evidence="3" type="ORF">SAMN04488513_101915</name>
</gene>
<evidence type="ECO:0000313" key="4">
    <source>
        <dbReference type="Proteomes" id="UP000184543"/>
    </source>
</evidence>
<accession>A0A1M6CXP7</accession>
<feature type="domain" description="ASPIC/UnbV" evidence="2">
    <location>
        <begin position="523"/>
        <end position="587"/>
    </location>
</feature>
<dbReference type="Pfam" id="PF13517">
    <property type="entry name" value="FG-GAP_3"/>
    <property type="match status" value="4"/>
</dbReference>
<proteinExistence type="predicted"/>
<keyword evidence="1" id="KW-0732">Signal</keyword>
<dbReference type="Gene3D" id="2.130.10.130">
    <property type="entry name" value="Integrin alpha, N-terminal"/>
    <property type="match status" value="4"/>
</dbReference>
<dbReference type="Proteomes" id="UP000184543">
    <property type="component" value="Unassembled WGS sequence"/>
</dbReference>
<dbReference type="PANTHER" id="PTHR16026">
    <property type="entry name" value="CARTILAGE ACIDIC PROTEIN 1"/>
    <property type="match status" value="1"/>
</dbReference>
<dbReference type="InterPro" id="IPR011519">
    <property type="entry name" value="UnbV_ASPIC"/>
</dbReference>
<dbReference type="PROSITE" id="PS51257">
    <property type="entry name" value="PROKAR_LIPOPROTEIN"/>
    <property type="match status" value="1"/>
</dbReference>
<evidence type="ECO:0000313" key="3">
    <source>
        <dbReference type="EMBL" id="SHI65767.1"/>
    </source>
</evidence>
<dbReference type="PANTHER" id="PTHR16026:SF0">
    <property type="entry name" value="CARTILAGE ACIDIC PROTEIN 1"/>
    <property type="match status" value="1"/>
</dbReference>
<dbReference type="OrthoDB" id="9816120at2"/>
<sequence>MRWFFGIFLVSLLSCSRQTPKKEQNLFTLKEPAQTGVFFENALTYSETFNPYLYRNFYNGGGVAVGDVNNDGLEDIYFTGNMVDNKLFLNKGGWKFEEIANKAGVACPGVWSTGATFVDINGDGLLDLYVCKSGKPEGENRHNELFINNGDLTFTEASKEYGLDINGLSVHAAFFDYDKDGDLDVYILNNSLKSIGGFDLVKDQRKIPDEQGNGNKFFRNDNGKFTDITEKAGIYSSKIGFGLGITLGDFDQDGWTDIFVSNDFFERDYLYINDQKGGFTEALENYFSSISMGSMGADMADLNNDLLPDLIVTEMLPETDERQKTKTVFESWDKHALAVKKGYYYQYPRNVLQRNLGRKMFAEVGRQAKVAATEWSWAALIFDMDNDGLRDIFISNGIYKDLLDRDYLNFEADQKTVSSRIHNQEKNVITKLIDAMPSQPVANSAFHNLGSFNFENKNTAWGLGTPSFSNGSAYADLDNDGDLDLILNNVNMPSFIYENNTDTLTHRSFQLSLSQPDGNSKSIGAKAVITYGNGQKSYADNFVSRGFQSSVTSTLHFGVGNTRTIDTLHIEWPDGTVQLLTDLPTNRPHHIEHPGSAHPTPKLTNPVTNLPSLQKIEPLFQFAHKENRYIDFNNERLLPQMFSNEGPAFASEDMNNDGVPDYFLGGAKGQPGQLFVSGPNGYRVVQAPFEPDQGSEDTCAVFFDGDNDGDLDLYVGHGGRAYSPYSTDLHDSYYQNEGGTFEKSNQALPFSKSISTSTVIPQDFDHDGDIDLFIGERYHTSTYGLPGSGYLLKNQGQGKFDIAQTFTDIGMITDAAWIDLNSDGWEDLIVVGEWMAIKAFINYGEEGFKEESETYGLTGTQGLWTALGLVDVDNDGDQDVIAGNIGLNNFYEADMRMFISDFDGNGFKEQILCKKKGDAYYPIVDKDELISQIPSLKKKLLYYKDYAQAHMGSLFNKEILDQAVKRDLKILKSLILLNNGGTFTIQDLPDEIQYAPIYAITAEDLNNDGIADLFLGGNQFYVKPQFGKYDGSMGWGILGPVSRNSGETEVFPLRIKGQIRSLKWSKLNNEPILVATINNDSTEFYRFIED</sequence>
<name>A0A1M6CXP7_9FLAO</name>
<dbReference type="AlphaFoldDB" id="A0A1M6CXP7"/>
<dbReference type="EMBL" id="FQYU01000001">
    <property type="protein sequence ID" value="SHI65767.1"/>
    <property type="molecule type" value="Genomic_DNA"/>
</dbReference>
<keyword evidence="4" id="KW-1185">Reference proteome</keyword>
<dbReference type="STRING" id="192903.SAMN04488513_101915"/>
<reference evidence="4" key="1">
    <citation type="submission" date="2016-11" db="EMBL/GenBank/DDBJ databases">
        <authorList>
            <person name="Varghese N."/>
            <person name="Submissions S."/>
        </authorList>
    </citation>
    <scope>NUCLEOTIDE SEQUENCE [LARGE SCALE GENOMIC DNA]</scope>
    <source>
        <strain evidence="4">DSM 19858</strain>
    </source>
</reference>
<organism evidence="3 4">
    <name type="scientific">Pseudozobellia thermophila</name>
    <dbReference type="NCBI Taxonomy" id="192903"/>
    <lineage>
        <taxon>Bacteria</taxon>
        <taxon>Pseudomonadati</taxon>
        <taxon>Bacteroidota</taxon>
        <taxon>Flavobacteriia</taxon>
        <taxon>Flavobacteriales</taxon>
        <taxon>Flavobacteriaceae</taxon>
        <taxon>Pseudozobellia</taxon>
    </lineage>
</organism>
<dbReference type="InterPro" id="IPR013517">
    <property type="entry name" value="FG-GAP"/>
</dbReference>
<dbReference type="Pfam" id="PF07593">
    <property type="entry name" value="UnbV_ASPIC"/>
    <property type="match status" value="1"/>
</dbReference>